<dbReference type="GO" id="GO:0005829">
    <property type="term" value="C:cytosol"/>
    <property type="evidence" value="ECO:0007669"/>
    <property type="project" value="TreeGrafter"/>
</dbReference>
<reference evidence="10 11" key="1">
    <citation type="submission" date="2018-11" db="EMBL/GenBank/DDBJ databases">
        <title>Genome sequence of Mycoplasma struthionis sp. nov.</title>
        <authorList>
            <person name="Spergser J."/>
        </authorList>
    </citation>
    <scope>NUCLEOTIDE SEQUENCE [LARGE SCALE GENOMIC DNA]</scope>
    <source>
        <strain evidence="10 11">237IA</strain>
    </source>
</reference>
<dbReference type="NCBIfam" id="TIGR02063">
    <property type="entry name" value="RNase_R"/>
    <property type="match status" value="1"/>
</dbReference>
<evidence type="ECO:0000313" key="10">
    <source>
        <dbReference type="EMBL" id="AZG68818.1"/>
    </source>
</evidence>
<dbReference type="InterPro" id="IPR001900">
    <property type="entry name" value="RNase_II/R"/>
</dbReference>
<comment type="function">
    <text evidence="7">3'-5' exoribonuclease that releases 5'-nucleoside monophosphates and is involved in maturation of structured RNAs.</text>
</comment>
<dbReference type="OrthoDB" id="9764149at2"/>
<evidence type="ECO:0000256" key="5">
    <source>
        <dbReference type="ARBA" id="ARBA00022839"/>
    </source>
</evidence>
<proteinExistence type="inferred from homology"/>
<dbReference type="InterPro" id="IPR022966">
    <property type="entry name" value="RNase_II/R_CS"/>
</dbReference>
<evidence type="ECO:0000313" key="11">
    <source>
        <dbReference type="Proteomes" id="UP000275883"/>
    </source>
</evidence>
<dbReference type="InterPro" id="IPR012340">
    <property type="entry name" value="NA-bd_OB-fold"/>
</dbReference>
<comment type="catalytic activity">
    <reaction evidence="1 7">
        <text>Exonucleolytic cleavage in the 3'- to 5'-direction to yield nucleoside 5'-phosphates.</text>
        <dbReference type="EC" id="3.1.13.1"/>
    </reaction>
</comment>
<name>A0A3G8LJJ9_9MOLU</name>
<dbReference type="InterPro" id="IPR050180">
    <property type="entry name" value="RNR_Ribonuclease"/>
</dbReference>
<organism evidence="10 11">
    <name type="scientific">Mycoplasma struthionis</name>
    <dbReference type="NCBI Taxonomy" id="538220"/>
    <lineage>
        <taxon>Bacteria</taxon>
        <taxon>Bacillati</taxon>
        <taxon>Mycoplasmatota</taxon>
        <taxon>Mollicutes</taxon>
        <taxon>Mycoplasmataceae</taxon>
        <taxon>Mycoplasma</taxon>
    </lineage>
</organism>
<comment type="subcellular location">
    <subcellularLocation>
        <location evidence="7">Cytoplasm</location>
    </subcellularLocation>
</comment>
<sequence>MYQNKSKLRDSKINKRVVNEAEILEFIQKNPYKKFLDIVKTLKIPGFLNKDVSKTLRDLSSQNKIDSTKDEEYYALEFLQTLQTKISITPKRLGFIDFDEDTENPKSAFLAPFQLKAALNEDIVEADIFCYLSKTNETLYKANLKKIIEHKKQIVSGTISKNKNIFFFKAYDSRDAADYRIISDFKTLENFTEKDILVFNIKEPNSKFVIIEFSHFLTKIDDKELPIKNILSSNDVQSDFPEEVLIEAKNMPLEIQKEDFENRKDLTNILTVTIDGLDTKDFDDAISCFKLENNNYKLYIHIADVSYYVKEGSAIDLEALKRGTSIYLPDRVIPMLPFSLSNGICSLNPNVNRACLTLELEIDNKGNNISSEIYPSIIKSDARLTYKQVNELFENKEFSLNKGISDMLNCALSLTKLIRDKKIAEGYVDFEIKESKVIMEGNKVVDIKISEDGISEKMIEDFMVRANEVVAEKMQEKQIPSIYRIHDCPSLEKLQNLQTFLNYLNLKGCTVPLDNEPLSFAKVVAKIKEQNFDDFVKMTLLQTMQKAKYSAKNIGHFGLASKAYSHFTSPIRRYPDLLLHRLIKKYLLTNKEFKNEEYEALESKIEHIAQLNSESEKEAMTIERDIVDIRKAQFFENLINKEFLAPLVSIQKFGLFFNIEEYQASVLIRFENFEDGTLKISDFEAKGQNNYFKVGNKYKIKITSIENDKGNINAVVAK</sequence>
<evidence type="ECO:0000256" key="3">
    <source>
        <dbReference type="ARBA" id="ARBA00022722"/>
    </source>
</evidence>
<keyword evidence="6 7" id="KW-0694">RNA-binding</keyword>
<keyword evidence="5 7" id="KW-0269">Exonuclease</keyword>
<evidence type="ECO:0000256" key="8">
    <source>
        <dbReference type="SAM" id="Coils"/>
    </source>
</evidence>
<dbReference type="SUPFAM" id="SSF50249">
    <property type="entry name" value="Nucleic acid-binding proteins"/>
    <property type="match status" value="1"/>
</dbReference>
<evidence type="ECO:0000256" key="1">
    <source>
        <dbReference type="ARBA" id="ARBA00001849"/>
    </source>
</evidence>
<dbReference type="RefSeq" id="WP_124724511.1">
    <property type="nucleotide sequence ID" value="NZ_CP034044.1"/>
</dbReference>
<keyword evidence="11" id="KW-1185">Reference proteome</keyword>
<dbReference type="Pfam" id="PF00773">
    <property type="entry name" value="RNB"/>
    <property type="match status" value="1"/>
</dbReference>
<accession>A0A3G8LJJ9</accession>
<comment type="similarity">
    <text evidence="7">Belongs to the RNR ribonuclease family. RNase R subfamily.</text>
</comment>
<dbReference type="HAMAP" id="MF_01895">
    <property type="entry name" value="RNase_R"/>
    <property type="match status" value="1"/>
</dbReference>
<evidence type="ECO:0000256" key="2">
    <source>
        <dbReference type="ARBA" id="ARBA00022490"/>
    </source>
</evidence>
<dbReference type="GO" id="GO:0006402">
    <property type="term" value="P:mRNA catabolic process"/>
    <property type="evidence" value="ECO:0007669"/>
    <property type="project" value="TreeGrafter"/>
</dbReference>
<keyword evidence="4 7" id="KW-0378">Hydrolase</keyword>
<dbReference type="Proteomes" id="UP000275883">
    <property type="component" value="Chromosome"/>
</dbReference>
<evidence type="ECO:0000256" key="4">
    <source>
        <dbReference type="ARBA" id="ARBA00022801"/>
    </source>
</evidence>
<dbReference type="PANTHER" id="PTHR23355:SF9">
    <property type="entry name" value="DIS3-LIKE EXONUCLEASE 2"/>
    <property type="match status" value="1"/>
</dbReference>
<protein>
    <recommendedName>
        <fullName evidence="7">Ribonuclease R</fullName>
        <shortName evidence="7">RNase R</shortName>
        <ecNumber evidence="7">3.1.13.1</ecNumber>
    </recommendedName>
</protein>
<evidence type="ECO:0000256" key="7">
    <source>
        <dbReference type="HAMAP-Rule" id="MF_01895"/>
    </source>
</evidence>
<dbReference type="InterPro" id="IPR004476">
    <property type="entry name" value="RNase_II/RNase_R"/>
</dbReference>
<dbReference type="NCBIfam" id="TIGR00358">
    <property type="entry name" value="3_prime_RNase"/>
    <property type="match status" value="1"/>
</dbReference>
<keyword evidence="3 7" id="KW-0540">Nuclease</keyword>
<dbReference type="InterPro" id="IPR011805">
    <property type="entry name" value="RNase_R"/>
</dbReference>
<dbReference type="AlphaFoldDB" id="A0A3G8LJJ9"/>
<dbReference type="KEGG" id="mstr:EGN60_02540"/>
<dbReference type="PANTHER" id="PTHR23355">
    <property type="entry name" value="RIBONUCLEASE"/>
    <property type="match status" value="1"/>
</dbReference>
<feature type="coiled-coil region" evidence="8">
    <location>
        <begin position="591"/>
        <end position="618"/>
    </location>
</feature>
<evidence type="ECO:0000256" key="6">
    <source>
        <dbReference type="ARBA" id="ARBA00022884"/>
    </source>
</evidence>
<dbReference type="EC" id="3.1.13.1" evidence="7"/>
<keyword evidence="8" id="KW-0175">Coiled coil</keyword>
<dbReference type="EMBL" id="CP034044">
    <property type="protein sequence ID" value="AZG68818.1"/>
    <property type="molecule type" value="Genomic_DNA"/>
</dbReference>
<feature type="domain" description="RNB" evidence="9">
    <location>
        <begin position="263"/>
        <end position="589"/>
    </location>
</feature>
<dbReference type="GO" id="GO:0003723">
    <property type="term" value="F:RNA binding"/>
    <property type="evidence" value="ECO:0007669"/>
    <property type="project" value="UniProtKB-UniRule"/>
</dbReference>
<gene>
    <name evidence="7 10" type="primary">rnr</name>
    <name evidence="10" type="ORF">EGN60_02540</name>
</gene>
<dbReference type="PROSITE" id="PS01175">
    <property type="entry name" value="RIBONUCLEASE_II"/>
    <property type="match status" value="1"/>
</dbReference>
<keyword evidence="2 7" id="KW-0963">Cytoplasm</keyword>
<dbReference type="SMART" id="SM00955">
    <property type="entry name" value="RNB"/>
    <property type="match status" value="1"/>
</dbReference>
<evidence type="ECO:0000259" key="9">
    <source>
        <dbReference type="SMART" id="SM00955"/>
    </source>
</evidence>
<dbReference type="GO" id="GO:0008859">
    <property type="term" value="F:exoribonuclease II activity"/>
    <property type="evidence" value="ECO:0007669"/>
    <property type="project" value="UniProtKB-UniRule"/>
</dbReference>